<dbReference type="OrthoDB" id="9791139at2"/>
<dbReference type="SUPFAM" id="SSF102588">
    <property type="entry name" value="LmbE-like"/>
    <property type="match status" value="1"/>
</dbReference>
<dbReference type="InterPro" id="IPR052960">
    <property type="entry name" value="GlcN6P_deaminase-like"/>
</dbReference>
<keyword evidence="4" id="KW-1185">Reference proteome</keyword>
<dbReference type="AlphaFoldDB" id="A0A2W7R2P5"/>
<gene>
    <name evidence="2" type="ORF">ESW18_15895</name>
    <name evidence="1" type="ORF">LV84_03200</name>
</gene>
<dbReference type="EMBL" id="QKZU01000012">
    <property type="protein sequence ID" value="PZX53476.1"/>
    <property type="molecule type" value="Genomic_DNA"/>
</dbReference>
<reference evidence="2 4" key="2">
    <citation type="submission" date="2019-08" db="EMBL/GenBank/DDBJ databases">
        <title>Genome of Algoriphagus ratkowskyi IC026.</title>
        <authorList>
            <person name="Bowman J.P."/>
        </authorList>
    </citation>
    <scope>NUCLEOTIDE SEQUENCE [LARGE SCALE GENOMIC DNA]</scope>
    <source>
        <strain evidence="2 4">IC026</strain>
    </source>
</reference>
<evidence type="ECO:0000313" key="3">
    <source>
        <dbReference type="Proteomes" id="UP000249115"/>
    </source>
</evidence>
<protein>
    <submittedName>
        <fullName evidence="1">Glucosamine-6-phosphate deaminase</fullName>
    </submittedName>
    <submittedName>
        <fullName evidence="2">Glucosamine-6-phosphate isomerase</fullName>
    </submittedName>
</protein>
<organism evidence="1 3">
    <name type="scientific">Algoriphagus ratkowskyi</name>
    <dbReference type="NCBI Taxonomy" id="57028"/>
    <lineage>
        <taxon>Bacteria</taxon>
        <taxon>Pseudomonadati</taxon>
        <taxon>Bacteroidota</taxon>
        <taxon>Cytophagia</taxon>
        <taxon>Cytophagales</taxon>
        <taxon>Cyclobacteriaceae</taxon>
        <taxon>Algoriphagus</taxon>
    </lineage>
</organism>
<accession>A0A2W7R2P5</accession>
<dbReference type="GO" id="GO:0006044">
    <property type="term" value="P:N-acetylglucosamine metabolic process"/>
    <property type="evidence" value="ECO:0007669"/>
    <property type="project" value="InterPro"/>
</dbReference>
<name>A0A2W7R2P5_9BACT</name>
<dbReference type="Proteomes" id="UP000249115">
    <property type="component" value="Unassembled WGS sequence"/>
</dbReference>
<dbReference type="InterPro" id="IPR024078">
    <property type="entry name" value="LmbE-like_dom_sf"/>
</dbReference>
<evidence type="ECO:0000313" key="1">
    <source>
        <dbReference type="EMBL" id="PZX53476.1"/>
    </source>
</evidence>
<dbReference type="Gene3D" id="3.40.50.1360">
    <property type="match status" value="1"/>
</dbReference>
<sequence>MLSKYPLSEVEKSFLQESGVEKISTLIPYLQVDNFPKLGLLTACRFLEWVAANPEGVISLPTGKSPEFFIKWTQFLLENWDNKKGKDVREKYGLGNTQKPVLKDLTFVQIDEFYPISSKQNNSFFDYVNKFYIQGFGLSKEKAILINSDEIPLANGLHFKEIFPDLKVDLSLRFRDPENDQEKLQQESIYMIDQWCGGYEQKIRDAGGIGFFLGGIGPDGHIAFNTRGSHVFSVTRLTETNFETQAVAAGDLGGIEISSNRLVITIGLDTIVYNPEAVAIIIAAGEAKAGIVKDSLETPLNNVFPGTVLQKLKNGRFYVTKGAGVKLTDSIDAYYQKGEWTWEKTERSVIDLCKKLGKYGHRIKLSDLKADKYTKLIPDLSEETVNQVMTSIENKLSKGLEQERDEVLLHTGPHHDDISLGILPHITNQLHEPTNKAHFSVLTSGFTAVTNTFVIDTLQHTKKLLDSGKIQMVHFEDFFEVGYSLKTDKDVYHYLTNVASEDLNARLRGLCHRVVRALVIVYEIKNKTQLRETINDVISILKNSYDGEKNSAKVQKLKGMIREFEEELVWAHFGVQVKNVHHLRLGFYTGDIFTEQPDKDRDVEPIVEMFKKVNPTKISLTLDPEGSGPDTHYKVLQATAAAVKKWGEEADISKLRIIGYRNVWFKFEPHEVNVIVPVSLGDMSVMEDSFANCYMSQVNASFPSYSHNGKFSTVAKRIWVDQLDAIQLLLGKNYFYQHERAKVRSSHGLIFFRDMSVKEFLATARELEKSIEGML</sequence>
<reference evidence="1 3" key="1">
    <citation type="submission" date="2018-06" db="EMBL/GenBank/DDBJ databases">
        <title>Genomic Encyclopedia of Archaeal and Bacterial Type Strains, Phase II (KMG-II): from individual species to whole genera.</title>
        <authorList>
            <person name="Goeker M."/>
        </authorList>
    </citation>
    <scope>NUCLEOTIDE SEQUENCE [LARGE SCALE GENOMIC DNA]</scope>
    <source>
        <strain evidence="1 3">DSM 22686</strain>
    </source>
</reference>
<keyword evidence="2" id="KW-0413">Isomerase</keyword>
<dbReference type="PROSITE" id="PS01161">
    <property type="entry name" value="GLC_GALNAC_ISOMERASE"/>
    <property type="match status" value="1"/>
</dbReference>
<dbReference type="EMBL" id="VORV01000011">
    <property type="protein sequence ID" value="TXD76488.1"/>
    <property type="molecule type" value="Genomic_DNA"/>
</dbReference>
<evidence type="ECO:0000313" key="4">
    <source>
        <dbReference type="Proteomes" id="UP000321927"/>
    </source>
</evidence>
<dbReference type="SUPFAM" id="SSF100950">
    <property type="entry name" value="NagB/RpiA/CoA transferase-like"/>
    <property type="match status" value="1"/>
</dbReference>
<dbReference type="PANTHER" id="PTHR42892">
    <property type="entry name" value="GLUCOSAMINE-6-PHOSPHATE DEAMINASE-LIKE PROTEIN BT_0258-RELATED"/>
    <property type="match status" value="1"/>
</dbReference>
<evidence type="ECO:0000313" key="2">
    <source>
        <dbReference type="EMBL" id="TXD76488.1"/>
    </source>
</evidence>
<dbReference type="GO" id="GO:0016853">
    <property type="term" value="F:isomerase activity"/>
    <property type="evidence" value="ECO:0007669"/>
    <property type="project" value="UniProtKB-KW"/>
</dbReference>
<dbReference type="GO" id="GO:0004342">
    <property type="term" value="F:glucosamine-6-phosphate deaminase activity"/>
    <property type="evidence" value="ECO:0007669"/>
    <property type="project" value="InterPro"/>
</dbReference>
<comment type="caution">
    <text evidence="1">The sequence shown here is derived from an EMBL/GenBank/DDBJ whole genome shotgun (WGS) entry which is preliminary data.</text>
</comment>
<dbReference type="Gene3D" id="3.40.50.10320">
    <property type="entry name" value="LmbE-like"/>
    <property type="match status" value="1"/>
</dbReference>
<proteinExistence type="predicted"/>
<dbReference type="RefSeq" id="WP_086502483.1">
    <property type="nucleotide sequence ID" value="NZ_MSSV01000016.1"/>
</dbReference>
<dbReference type="Proteomes" id="UP000321927">
    <property type="component" value="Unassembled WGS sequence"/>
</dbReference>
<dbReference type="InterPro" id="IPR018321">
    <property type="entry name" value="Glucosamine6P_isomerase_CS"/>
</dbReference>
<dbReference type="InterPro" id="IPR037171">
    <property type="entry name" value="NagB/RpiA_transferase-like"/>
</dbReference>
<dbReference type="PANTHER" id="PTHR42892:SF1">
    <property type="entry name" value="GLUCOSAMINE-6-PHOSPHATE ISOMERASE"/>
    <property type="match status" value="1"/>
</dbReference>